<evidence type="ECO:0000256" key="1">
    <source>
        <dbReference type="ARBA" id="ARBA00001231"/>
    </source>
</evidence>
<dbReference type="PRINTS" id="PR00738">
    <property type="entry name" value="GLHYDRLASE20"/>
</dbReference>
<evidence type="ECO:0000313" key="10">
    <source>
        <dbReference type="Proteomes" id="UP000460135"/>
    </source>
</evidence>
<keyword evidence="5" id="KW-0326">Glycosidase</keyword>
<sequence>MKQIVAITIMLLINIRIMVASVVDYQIIPLPKNVELQNGSPFILDNSVAILYEGSDKLMKRNLMFLQQYIFDIAGIQVDTLTKKANDRPCIQLIIDAKIQAYEGYRIVVSEKEITIAGATPGGVFYGIQTLRKSLPLKRTTIEMPAVIINDVPRFAYRGMMLDCARHFFPLKFVKQYIEMMALHNMNFFHWHLTDDQGWRIEIKKYPRLTEFGSKRTGTVIGNNSDVDDEMPYGGFYTQEEIREIVEYARERYITVIPEIDMPGHMLAALACLPELGCTGGPYQVGHKWGVYNDVLCVGNQKTFEFVKNVLNEVITLFPSEYIHIGGDETPTLRWEHCPKCKALNVGSIQGYFTHQIEQYLAEKGRRVIGWDEMLEKGVQPTTTIMSWRGTAPGFKAAELGHDVVISPLTHCYFDYYQTKDTRYEPSVTGMWPIDVEKVYNLDPIPDSLSVTAKQHIIGVQANLWTEHVPTFRVAEYQLLPRMSALAEVQWTDQKRKNFNSFKQRITRFTAIYDHYGWQYALHLWPERMVKDRWKQ</sequence>
<dbReference type="Proteomes" id="UP000460135">
    <property type="component" value="Unassembled WGS sequence"/>
</dbReference>
<evidence type="ECO:0000256" key="6">
    <source>
        <dbReference type="PIRSR" id="PIRSR625705-1"/>
    </source>
</evidence>
<dbReference type="SUPFAM" id="SSF55545">
    <property type="entry name" value="beta-N-acetylhexosaminidase-like domain"/>
    <property type="match status" value="1"/>
</dbReference>
<dbReference type="PIRSF" id="PIRSF001093">
    <property type="entry name" value="B-hxosamndse_ab_euk"/>
    <property type="match status" value="1"/>
</dbReference>
<comment type="catalytic activity">
    <reaction evidence="1">
        <text>Hydrolysis of terminal non-reducing N-acetyl-D-hexosamine residues in N-acetyl-beta-D-hexosaminides.</text>
        <dbReference type="EC" id="3.2.1.52"/>
    </reaction>
</comment>
<dbReference type="Gene3D" id="3.30.379.10">
    <property type="entry name" value="Chitobiase/beta-hexosaminidase domain 2-like"/>
    <property type="match status" value="1"/>
</dbReference>
<dbReference type="GO" id="GO:0016020">
    <property type="term" value="C:membrane"/>
    <property type="evidence" value="ECO:0007669"/>
    <property type="project" value="TreeGrafter"/>
</dbReference>
<dbReference type="Gene3D" id="3.20.20.80">
    <property type="entry name" value="Glycosidases"/>
    <property type="match status" value="1"/>
</dbReference>
<accession>A0A6N3V3R9</accession>
<dbReference type="InterPro" id="IPR015882">
    <property type="entry name" value="HEX_bac_N"/>
</dbReference>
<dbReference type="GO" id="GO:0005975">
    <property type="term" value="P:carbohydrate metabolic process"/>
    <property type="evidence" value="ECO:0007669"/>
    <property type="project" value="InterPro"/>
</dbReference>
<gene>
    <name evidence="9" type="ORF">F3F51_24010</name>
</gene>
<dbReference type="GO" id="GO:0030203">
    <property type="term" value="P:glycosaminoglycan metabolic process"/>
    <property type="evidence" value="ECO:0007669"/>
    <property type="project" value="TreeGrafter"/>
</dbReference>
<dbReference type="SUPFAM" id="SSF51445">
    <property type="entry name" value="(Trans)glycosidases"/>
    <property type="match status" value="1"/>
</dbReference>
<comment type="caution">
    <text evidence="9">The sequence shown here is derived from an EMBL/GenBank/DDBJ whole genome shotgun (WGS) entry which is preliminary data.</text>
</comment>
<dbReference type="InterPro" id="IPR029018">
    <property type="entry name" value="Hex-like_dom2"/>
</dbReference>
<dbReference type="AlphaFoldDB" id="A0A6N3V3R9"/>
<evidence type="ECO:0000259" key="8">
    <source>
        <dbReference type="Pfam" id="PF02838"/>
    </source>
</evidence>
<feature type="domain" description="Beta-hexosaminidase bacterial type N-terminal" evidence="8">
    <location>
        <begin position="25"/>
        <end position="151"/>
    </location>
</feature>
<dbReference type="Pfam" id="PF02838">
    <property type="entry name" value="Glyco_hydro_20b"/>
    <property type="match status" value="1"/>
</dbReference>
<dbReference type="GO" id="GO:0004563">
    <property type="term" value="F:beta-N-acetylhexosaminidase activity"/>
    <property type="evidence" value="ECO:0007669"/>
    <property type="project" value="UniProtKB-EC"/>
</dbReference>
<evidence type="ECO:0000256" key="2">
    <source>
        <dbReference type="ARBA" id="ARBA00006285"/>
    </source>
</evidence>
<name>A0A6N3V3R9_BACOV</name>
<feature type="domain" description="Glycoside hydrolase family 20 catalytic" evidence="7">
    <location>
        <begin position="155"/>
        <end position="493"/>
    </location>
</feature>
<dbReference type="PANTHER" id="PTHR22600">
    <property type="entry name" value="BETA-HEXOSAMINIDASE"/>
    <property type="match status" value="1"/>
</dbReference>
<dbReference type="InterPro" id="IPR017853">
    <property type="entry name" value="GH"/>
</dbReference>
<proteinExistence type="inferred from homology"/>
<dbReference type="EC" id="3.2.1.52" evidence="3"/>
<evidence type="ECO:0000313" key="9">
    <source>
        <dbReference type="EMBL" id="KAA3799704.1"/>
    </source>
</evidence>
<protein>
    <recommendedName>
        <fullName evidence="3">beta-N-acetylhexosaminidase</fullName>
        <ecNumber evidence="3">3.2.1.52</ecNumber>
    </recommendedName>
</protein>
<dbReference type="PANTHER" id="PTHR22600:SF57">
    <property type="entry name" value="BETA-N-ACETYLHEXOSAMINIDASE"/>
    <property type="match status" value="1"/>
</dbReference>
<reference evidence="9 10" key="1">
    <citation type="journal article" date="2019" name="Nat. Med.">
        <title>A library of human gut bacterial isolates paired with longitudinal multiomics data enables mechanistic microbiome research.</title>
        <authorList>
            <person name="Poyet M."/>
            <person name="Groussin M."/>
            <person name="Gibbons S.M."/>
            <person name="Avila-Pacheco J."/>
            <person name="Jiang X."/>
            <person name="Kearney S.M."/>
            <person name="Perrotta A.R."/>
            <person name="Berdy B."/>
            <person name="Zhao S."/>
            <person name="Lieberman T.D."/>
            <person name="Swanson P.K."/>
            <person name="Smith M."/>
            <person name="Roesemann S."/>
            <person name="Alexander J.E."/>
            <person name="Rich S.A."/>
            <person name="Livny J."/>
            <person name="Vlamakis H."/>
            <person name="Clish C."/>
            <person name="Bullock K."/>
            <person name="Deik A."/>
            <person name="Scott J."/>
            <person name="Pierce K.A."/>
            <person name="Xavier R.J."/>
            <person name="Alm E.J."/>
        </authorList>
    </citation>
    <scope>NUCLEOTIDE SEQUENCE [LARGE SCALE GENOMIC DNA]</scope>
    <source>
        <strain evidence="9 10">BIOML-A183</strain>
    </source>
</reference>
<keyword evidence="4" id="KW-0378">Hydrolase</keyword>
<feature type="active site" description="Proton donor" evidence="6">
    <location>
        <position position="329"/>
    </location>
</feature>
<evidence type="ECO:0000256" key="4">
    <source>
        <dbReference type="ARBA" id="ARBA00022801"/>
    </source>
</evidence>
<dbReference type="InterPro" id="IPR025705">
    <property type="entry name" value="Beta_hexosaminidase_sua/sub"/>
</dbReference>
<comment type="similarity">
    <text evidence="2">Belongs to the glycosyl hydrolase 20 family.</text>
</comment>
<dbReference type="InterPro" id="IPR015883">
    <property type="entry name" value="Glyco_hydro_20_cat"/>
</dbReference>
<evidence type="ECO:0000256" key="5">
    <source>
        <dbReference type="ARBA" id="ARBA00023295"/>
    </source>
</evidence>
<dbReference type="EMBL" id="VWLX01000024">
    <property type="protein sequence ID" value="KAA3799704.1"/>
    <property type="molecule type" value="Genomic_DNA"/>
</dbReference>
<dbReference type="Pfam" id="PF00728">
    <property type="entry name" value="Glyco_hydro_20"/>
    <property type="match status" value="1"/>
</dbReference>
<evidence type="ECO:0000259" key="7">
    <source>
        <dbReference type="Pfam" id="PF00728"/>
    </source>
</evidence>
<organism evidence="9 10">
    <name type="scientific">Bacteroides ovatus</name>
    <dbReference type="NCBI Taxonomy" id="28116"/>
    <lineage>
        <taxon>Bacteria</taxon>
        <taxon>Pseudomonadati</taxon>
        <taxon>Bacteroidota</taxon>
        <taxon>Bacteroidia</taxon>
        <taxon>Bacteroidales</taxon>
        <taxon>Bacteroidaceae</taxon>
        <taxon>Bacteroides</taxon>
    </lineage>
</organism>
<dbReference type="CDD" id="cd06563">
    <property type="entry name" value="GH20_chitobiase-like"/>
    <property type="match status" value="1"/>
</dbReference>
<evidence type="ECO:0000256" key="3">
    <source>
        <dbReference type="ARBA" id="ARBA00012663"/>
    </source>
</evidence>